<dbReference type="InterPro" id="IPR014968">
    <property type="entry name" value="XisI"/>
</dbReference>
<dbReference type="SUPFAM" id="SSF143847">
    <property type="entry name" value="XisI-like"/>
    <property type="match status" value="1"/>
</dbReference>
<dbReference type="Gene3D" id="3.30.310.110">
    <property type="entry name" value="XisI-like"/>
    <property type="match status" value="1"/>
</dbReference>
<dbReference type="KEGG" id="srho:HH216_20550"/>
<dbReference type="Pfam" id="PF08869">
    <property type="entry name" value="XisI"/>
    <property type="match status" value="1"/>
</dbReference>
<dbReference type="EMBL" id="CP051677">
    <property type="protein sequence ID" value="QJD80540.1"/>
    <property type="molecule type" value="Genomic_DNA"/>
</dbReference>
<keyword evidence="2" id="KW-1185">Reference proteome</keyword>
<dbReference type="InterPro" id="IPR035943">
    <property type="entry name" value="XisI-like_sf"/>
</dbReference>
<dbReference type="CDD" id="cd16382">
    <property type="entry name" value="XisI-like"/>
    <property type="match status" value="1"/>
</dbReference>
<sequence length="112" mass="13098">MDTLSRYRAILKELLEEYASLRKSATPDIKTQLVTDTVHDHYQLLAIGWHNNRFVYNVMLHFDLIDKQVWIQQNNTDALIADELVQRGVDPDDIVLGFISEQARRHSKLHRA</sequence>
<evidence type="ECO:0000313" key="2">
    <source>
        <dbReference type="Proteomes" id="UP000501128"/>
    </source>
</evidence>
<protein>
    <submittedName>
        <fullName evidence="1">XisI protein</fullName>
    </submittedName>
</protein>
<dbReference type="AlphaFoldDB" id="A0A7L5DYE4"/>
<name>A0A7L5DYE4_9BACT</name>
<organism evidence="1 2">
    <name type="scientific">Spirosoma rhododendri</name>
    <dbReference type="NCBI Taxonomy" id="2728024"/>
    <lineage>
        <taxon>Bacteria</taxon>
        <taxon>Pseudomonadati</taxon>
        <taxon>Bacteroidota</taxon>
        <taxon>Cytophagia</taxon>
        <taxon>Cytophagales</taxon>
        <taxon>Cytophagaceae</taxon>
        <taxon>Spirosoma</taxon>
    </lineage>
</organism>
<gene>
    <name evidence="1" type="ORF">HH216_20550</name>
</gene>
<evidence type="ECO:0000313" key="1">
    <source>
        <dbReference type="EMBL" id="QJD80540.1"/>
    </source>
</evidence>
<accession>A0A7L5DYE4</accession>
<dbReference type="Proteomes" id="UP000501128">
    <property type="component" value="Chromosome"/>
</dbReference>
<dbReference type="RefSeq" id="WP_169552499.1">
    <property type="nucleotide sequence ID" value="NZ_CP051677.1"/>
</dbReference>
<reference evidence="1 2" key="1">
    <citation type="submission" date="2020-04" db="EMBL/GenBank/DDBJ databases">
        <title>Genome sequencing of novel species.</title>
        <authorList>
            <person name="Heo J."/>
            <person name="Kim S.-J."/>
            <person name="Kim J.-S."/>
            <person name="Hong S.-B."/>
            <person name="Kwon S.-W."/>
        </authorList>
    </citation>
    <scope>NUCLEOTIDE SEQUENCE [LARGE SCALE GENOMIC DNA]</scope>
    <source>
        <strain evidence="1 2">CJU-R4</strain>
    </source>
</reference>
<proteinExistence type="predicted"/>